<dbReference type="GeneID" id="104988663"/>
<dbReference type="RefSeq" id="XP_010838352.1">
    <property type="nucleotide sequence ID" value="XM_010840050.1"/>
</dbReference>
<name>A0A6P3HG87_BISBB</name>
<evidence type="ECO:0000256" key="1">
    <source>
        <dbReference type="SAM" id="MobiDB-lite"/>
    </source>
</evidence>
<gene>
    <name evidence="3" type="primary">LOC104988663</name>
</gene>
<dbReference type="KEGG" id="bbis:104988663"/>
<evidence type="ECO:0000313" key="3">
    <source>
        <dbReference type="RefSeq" id="XP_010838352.1"/>
    </source>
</evidence>
<accession>A0A6P3HG87</accession>
<protein>
    <submittedName>
        <fullName evidence="3">Sialic acid-binding Ig-like lectin 5</fullName>
    </submittedName>
</protein>
<keyword evidence="2" id="KW-1185">Reference proteome</keyword>
<feature type="compositionally biased region" description="Acidic residues" evidence="1">
    <location>
        <begin position="1"/>
        <end position="11"/>
    </location>
</feature>
<reference evidence="3" key="1">
    <citation type="submission" date="2025-08" db="UniProtKB">
        <authorList>
            <consortium name="RefSeq"/>
        </authorList>
    </citation>
    <scope>IDENTIFICATION</scope>
    <source>
        <tissue evidence="3">Blood</tissue>
    </source>
</reference>
<dbReference type="Proteomes" id="UP000515208">
    <property type="component" value="Unplaced"/>
</dbReference>
<feature type="region of interest" description="Disordered" evidence="1">
    <location>
        <begin position="1"/>
        <end position="81"/>
    </location>
</feature>
<evidence type="ECO:0000313" key="2">
    <source>
        <dbReference type="Proteomes" id="UP000515208"/>
    </source>
</evidence>
<dbReference type="AlphaFoldDB" id="A0A6P3HG87"/>
<proteinExistence type="predicted"/>
<organism evidence="2 3">
    <name type="scientific">Bison bison bison</name>
    <name type="common">North American plains bison</name>
    <dbReference type="NCBI Taxonomy" id="43346"/>
    <lineage>
        <taxon>Eukaryota</taxon>
        <taxon>Metazoa</taxon>
        <taxon>Chordata</taxon>
        <taxon>Craniata</taxon>
        <taxon>Vertebrata</taxon>
        <taxon>Euteleostomi</taxon>
        <taxon>Mammalia</taxon>
        <taxon>Eutheria</taxon>
        <taxon>Laurasiatheria</taxon>
        <taxon>Artiodactyla</taxon>
        <taxon>Ruminantia</taxon>
        <taxon>Pecora</taxon>
        <taxon>Bovidae</taxon>
        <taxon>Bovinae</taxon>
        <taxon>Bison</taxon>
    </lineage>
</organism>
<sequence>MRPEGVDDEDPVMGTVAWGSRKKPCSDSPPDQMVLSPAEDAPPPGEQEDLHYASLNFHEMTSREPQDQEATSTEYSEIKTS</sequence>